<gene>
    <name evidence="1" type="ORF">LCI18_012050</name>
</gene>
<sequence>MESTPSRLRKKSWRRGSYLISTDASLIPVKRLIEMFSSDDFYWANALPEDAMKEMLDNSLCFGLYDCHGSPDETSKTGSPDESERKFLGIARGVTDYTTFLYLTDVWVDPSHQGKGLGSWLVRCVQEVIESLPHLRRSLLMTGDWERSVPFYEKLMEMELFSCQQGEGLAIMERKGLGHPNFGGKGNGYKR</sequence>
<dbReference type="Proteomes" id="UP000830768">
    <property type="component" value="Chromosome 10"/>
</dbReference>
<organism evidence="1 2">
    <name type="scientific">Fusarium solani subsp. cucurbitae</name>
    <name type="common">Neocosmosporum cucurbitae</name>
    <dbReference type="NCBI Taxonomy" id="2747967"/>
    <lineage>
        <taxon>Eukaryota</taxon>
        <taxon>Fungi</taxon>
        <taxon>Dikarya</taxon>
        <taxon>Ascomycota</taxon>
        <taxon>Pezizomycotina</taxon>
        <taxon>Sordariomycetes</taxon>
        <taxon>Hypocreomycetidae</taxon>
        <taxon>Hypocreales</taxon>
        <taxon>Nectriaceae</taxon>
        <taxon>Fusarium</taxon>
        <taxon>Fusarium solani species complex</taxon>
    </lineage>
</organism>
<evidence type="ECO:0000313" key="1">
    <source>
        <dbReference type="EMBL" id="UPL01116.1"/>
    </source>
</evidence>
<name>A0ACD3ZIU3_FUSSC</name>
<protein>
    <submittedName>
        <fullName evidence="1">Uncharacterized protein</fullName>
    </submittedName>
</protein>
<evidence type="ECO:0000313" key="2">
    <source>
        <dbReference type="Proteomes" id="UP000830768"/>
    </source>
</evidence>
<keyword evidence="2" id="KW-1185">Reference proteome</keyword>
<dbReference type="EMBL" id="CP090038">
    <property type="protein sequence ID" value="UPL01116.1"/>
    <property type="molecule type" value="Genomic_DNA"/>
</dbReference>
<proteinExistence type="predicted"/>
<accession>A0ACD3ZIU3</accession>
<reference evidence="1" key="1">
    <citation type="submission" date="2021-11" db="EMBL/GenBank/DDBJ databases">
        <title>Fusarium solani-melongenae Genome sequencing and assembly.</title>
        <authorList>
            <person name="Xie S."/>
            <person name="Huang L."/>
            <person name="Zhang X."/>
        </authorList>
    </citation>
    <scope>NUCLEOTIDE SEQUENCE</scope>
    <source>
        <strain evidence="1">CRI 24-3</strain>
    </source>
</reference>